<comment type="pathway">
    <text evidence="5">Cofactor biosynthesis; ubiquinone biosynthesis.</text>
</comment>
<evidence type="ECO:0000256" key="4">
    <source>
        <dbReference type="ARBA" id="ARBA00022691"/>
    </source>
</evidence>
<keyword evidence="1 5" id="KW-0489">Methyltransferase</keyword>
<keyword evidence="7" id="KW-1185">Reference proteome</keyword>
<dbReference type="GO" id="GO:0010420">
    <property type="term" value="F:polyprenyldihydroxybenzoate methyltransferase activity"/>
    <property type="evidence" value="ECO:0007669"/>
    <property type="project" value="InterPro"/>
</dbReference>
<dbReference type="PANTHER" id="PTHR43464:SF19">
    <property type="entry name" value="UBIQUINONE BIOSYNTHESIS O-METHYLTRANSFERASE, MITOCHONDRIAL"/>
    <property type="match status" value="1"/>
</dbReference>
<dbReference type="GO" id="GO:0032259">
    <property type="term" value="P:methylation"/>
    <property type="evidence" value="ECO:0007669"/>
    <property type="project" value="UniProtKB-KW"/>
</dbReference>
<dbReference type="Proteomes" id="UP000316313">
    <property type="component" value="Chromosome"/>
</dbReference>
<evidence type="ECO:0000256" key="3">
    <source>
        <dbReference type="ARBA" id="ARBA00022688"/>
    </source>
</evidence>
<dbReference type="GO" id="GO:0102208">
    <property type="term" value="F:2-polyprenyl-6-hydroxyphenol methylase activity"/>
    <property type="evidence" value="ECO:0007669"/>
    <property type="project" value="UniProtKB-EC"/>
</dbReference>
<dbReference type="HAMAP" id="MF_00472">
    <property type="entry name" value="UbiG"/>
    <property type="match status" value="1"/>
</dbReference>
<evidence type="ECO:0000256" key="5">
    <source>
        <dbReference type="HAMAP-Rule" id="MF_00472"/>
    </source>
</evidence>
<dbReference type="KEGG" id="ssam:E3D00_00205"/>
<keyword evidence="3 5" id="KW-0831">Ubiquinone biosynthesis</keyword>
<comment type="catalytic activity">
    <reaction evidence="5">
        <text>a 3-demethylubiquinol + S-adenosyl-L-methionine = a ubiquinol + S-adenosyl-L-homocysteine + H(+)</text>
        <dbReference type="Rhea" id="RHEA:44380"/>
        <dbReference type="Rhea" id="RHEA-COMP:9566"/>
        <dbReference type="Rhea" id="RHEA-COMP:10914"/>
        <dbReference type="ChEBI" id="CHEBI:15378"/>
        <dbReference type="ChEBI" id="CHEBI:17976"/>
        <dbReference type="ChEBI" id="CHEBI:57856"/>
        <dbReference type="ChEBI" id="CHEBI:59789"/>
        <dbReference type="ChEBI" id="CHEBI:84422"/>
        <dbReference type="EC" id="2.1.1.64"/>
    </reaction>
</comment>
<accession>A0A4Y6UGM4</accession>
<dbReference type="InterPro" id="IPR010233">
    <property type="entry name" value="UbiG_MeTrfase"/>
</dbReference>
<dbReference type="Gene3D" id="3.40.50.150">
    <property type="entry name" value="Vaccinia Virus protein VP39"/>
    <property type="match status" value="1"/>
</dbReference>
<feature type="binding site" evidence="5">
    <location>
        <position position="143"/>
    </location>
    <ligand>
        <name>S-adenosyl-L-methionine</name>
        <dbReference type="ChEBI" id="CHEBI:59789"/>
    </ligand>
</feature>
<dbReference type="SUPFAM" id="SSF53335">
    <property type="entry name" value="S-adenosyl-L-methionine-dependent methyltransferases"/>
    <property type="match status" value="1"/>
</dbReference>
<dbReference type="RefSeq" id="WP_141458853.1">
    <property type="nucleotide sequence ID" value="NZ_CP038141.1"/>
</dbReference>
<dbReference type="UniPathway" id="UPA00232"/>
<evidence type="ECO:0000313" key="6">
    <source>
        <dbReference type="EMBL" id="QDH16164.1"/>
    </source>
</evidence>
<organism evidence="6 7">
    <name type="scientific">Swingsia samuiensis</name>
    <dbReference type="NCBI Taxonomy" id="1293412"/>
    <lineage>
        <taxon>Bacteria</taxon>
        <taxon>Pseudomonadati</taxon>
        <taxon>Pseudomonadota</taxon>
        <taxon>Alphaproteobacteria</taxon>
        <taxon>Acetobacterales</taxon>
        <taxon>Acetobacteraceae</taxon>
        <taxon>Swingsia</taxon>
    </lineage>
</organism>
<comment type="catalytic activity">
    <reaction evidence="5">
        <text>a 3-(all-trans-polyprenyl)benzene-1,2-diol + S-adenosyl-L-methionine = a 2-methoxy-6-(all-trans-polyprenyl)phenol + S-adenosyl-L-homocysteine + H(+)</text>
        <dbReference type="Rhea" id="RHEA:31411"/>
        <dbReference type="Rhea" id="RHEA-COMP:9550"/>
        <dbReference type="Rhea" id="RHEA-COMP:9551"/>
        <dbReference type="ChEBI" id="CHEBI:15378"/>
        <dbReference type="ChEBI" id="CHEBI:57856"/>
        <dbReference type="ChEBI" id="CHEBI:59789"/>
        <dbReference type="ChEBI" id="CHEBI:62729"/>
        <dbReference type="ChEBI" id="CHEBI:62731"/>
        <dbReference type="EC" id="2.1.1.222"/>
    </reaction>
</comment>
<dbReference type="Pfam" id="PF13489">
    <property type="entry name" value="Methyltransf_23"/>
    <property type="match status" value="1"/>
</dbReference>
<proteinExistence type="inferred from homology"/>
<dbReference type="AlphaFoldDB" id="A0A4Y6UGM4"/>
<dbReference type="EMBL" id="CP038141">
    <property type="protein sequence ID" value="QDH16164.1"/>
    <property type="molecule type" value="Genomic_DNA"/>
</dbReference>
<dbReference type="EC" id="2.1.1.64" evidence="5"/>
<dbReference type="EC" id="2.1.1.222" evidence="5"/>
<dbReference type="PANTHER" id="PTHR43464">
    <property type="entry name" value="METHYLTRANSFERASE"/>
    <property type="match status" value="1"/>
</dbReference>
<comment type="similarity">
    <text evidence="5">Belongs to the methyltransferase superfamily. UbiG/COQ3 family.</text>
</comment>
<dbReference type="InterPro" id="IPR029063">
    <property type="entry name" value="SAM-dependent_MTases_sf"/>
</dbReference>
<feature type="binding site" evidence="5">
    <location>
        <position position="74"/>
    </location>
    <ligand>
        <name>S-adenosyl-L-methionine</name>
        <dbReference type="ChEBI" id="CHEBI:59789"/>
    </ligand>
</feature>
<name>A0A4Y6UGM4_9PROT</name>
<comment type="function">
    <text evidence="5">O-methyltransferase that catalyzes the 2 O-methylation steps in the ubiquinone biosynthetic pathway.</text>
</comment>
<sequence>MSLDAISEKKMNRPSVSEAEIAHFSALAKDWWDPHGPMAPLHAMNPLRTEWIYSHTSHLQKKNTATPLSLLDIGCGAGLASEAFAKLGFNTLGIDASYEGIQAAKAHQASFPLPPSSAPLSYRHGSAEDLVAERKEFDIVSALEIIEHVNDPQEFLNMLSSLTRPGGYVAVSTMSRTLRSYAMAKLGAEYLLRMLPIGTHDWKKFINPDELATMARKAGLRVTNVSGMTYIPPKWRISKNTSINYIALFSK</sequence>
<dbReference type="CDD" id="cd02440">
    <property type="entry name" value="AdoMet_MTases"/>
    <property type="match status" value="1"/>
</dbReference>
<feature type="binding site" evidence="5">
    <location>
        <position position="95"/>
    </location>
    <ligand>
        <name>S-adenosyl-L-methionine</name>
        <dbReference type="ChEBI" id="CHEBI:59789"/>
    </ligand>
</feature>
<keyword evidence="4 5" id="KW-0949">S-adenosyl-L-methionine</keyword>
<keyword evidence="2 5" id="KW-0808">Transferase</keyword>
<gene>
    <name evidence="5 6" type="primary">ubiG</name>
    <name evidence="6" type="ORF">E3D00_00205</name>
</gene>
<feature type="binding site" evidence="5">
    <location>
        <position position="48"/>
    </location>
    <ligand>
        <name>S-adenosyl-L-methionine</name>
        <dbReference type="ChEBI" id="CHEBI:59789"/>
    </ligand>
</feature>
<evidence type="ECO:0000256" key="2">
    <source>
        <dbReference type="ARBA" id="ARBA00022679"/>
    </source>
</evidence>
<reference evidence="6 7" key="1">
    <citation type="submission" date="2019-03" db="EMBL/GenBank/DDBJ databases">
        <title>The complete genome sequence of Swingsia samuiensis NBRC107927(T).</title>
        <authorList>
            <person name="Chua K.-O."/>
            <person name="Chan K.-G."/>
            <person name="See-Too W.-S."/>
        </authorList>
    </citation>
    <scope>NUCLEOTIDE SEQUENCE [LARGE SCALE GENOMIC DNA]</scope>
    <source>
        <strain evidence="6 7">AH83</strain>
    </source>
</reference>
<evidence type="ECO:0000256" key="1">
    <source>
        <dbReference type="ARBA" id="ARBA00022603"/>
    </source>
</evidence>
<protein>
    <recommendedName>
        <fullName evidence="5">Ubiquinone biosynthesis O-methyltransferase</fullName>
    </recommendedName>
    <alternativeName>
        <fullName evidence="5">2-polyprenyl-6-hydroxyphenol methylase</fullName>
        <ecNumber evidence="5">2.1.1.222</ecNumber>
    </alternativeName>
    <alternativeName>
        <fullName evidence="5">3-demethylubiquinone 3-O-methyltransferase</fullName>
        <ecNumber evidence="5">2.1.1.64</ecNumber>
    </alternativeName>
</protein>
<dbReference type="OrthoDB" id="9801538at2"/>
<evidence type="ECO:0000313" key="7">
    <source>
        <dbReference type="Proteomes" id="UP000316313"/>
    </source>
</evidence>
<dbReference type="GO" id="GO:0061542">
    <property type="term" value="F:3-demethylubiquinol 3-O-methyltransferase activity"/>
    <property type="evidence" value="ECO:0007669"/>
    <property type="project" value="UniProtKB-UniRule"/>
</dbReference>
<dbReference type="NCBIfam" id="TIGR01983">
    <property type="entry name" value="UbiG"/>
    <property type="match status" value="1"/>
</dbReference>